<keyword evidence="1" id="KW-0812">Transmembrane</keyword>
<accession>A0A4V1R2J8</accession>
<protein>
    <submittedName>
        <fullName evidence="2">Putative membrane channel-forming protein YqfA (Hemolysin III family)</fullName>
    </submittedName>
</protein>
<gene>
    <name evidence="2" type="ORF">BJ972_001266</name>
    <name evidence="3" type="ORF">ESP50_05665</name>
</gene>
<reference evidence="2 5" key="2">
    <citation type="submission" date="2020-07" db="EMBL/GenBank/DDBJ databases">
        <title>Sequencing the genomes of 1000 actinobacteria strains.</title>
        <authorList>
            <person name="Klenk H.-P."/>
        </authorList>
    </citation>
    <scope>NUCLEOTIDE SEQUENCE [LARGE SCALE GENOMIC DNA]</scope>
    <source>
        <strain evidence="2 5">DSM 23870</strain>
    </source>
</reference>
<sequence>MSSLDERLPLLWPSIALVWVIAVAASLAVALALPPQEALDSLALVLGGSVILTFMAQLATRTPAGYLRRAILSIVGATIAVGVTAVILLPSALAANG</sequence>
<evidence type="ECO:0000313" key="3">
    <source>
        <dbReference type="EMBL" id="RXZ87406.1"/>
    </source>
</evidence>
<keyword evidence="4" id="KW-1185">Reference proteome</keyword>
<dbReference type="EMBL" id="SDPM01000002">
    <property type="protein sequence ID" value="RXZ87406.1"/>
    <property type="molecule type" value="Genomic_DNA"/>
</dbReference>
<keyword evidence="1" id="KW-1133">Transmembrane helix</keyword>
<organism evidence="3 4">
    <name type="scientific">Agromyces atrinae</name>
    <dbReference type="NCBI Taxonomy" id="592376"/>
    <lineage>
        <taxon>Bacteria</taxon>
        <taxon>Bacillati</taxon>
        <taxon>Actinomycetota</taxon>
        <taxon>Actinomycetes</taxon>
        <taxon>Micrococcales</taxon>
        <taxon>Microbacteriaceae</taxon>
        <taxon>Agromyces</taxon>
    </lineage>
</organism>
<name>A0A4V1R2J8_9MICO</name>
<evidence type="ECO:0000313" key="2">
    <source>
        <dbReference type="EMBL" id="NYD66747.1"/>
    </source>
</evidence>
<dbReference type="Proteomes" id="UP000581087">
    <property type="component" value="Unassembled WGS sequence"/>
</dbReference>
<dbReference type="RefSeq" id="WP_129172985.1">
    <property type="nucleotide sequence ID" value="NZ_JACCBI010000001.1"/>
</dbReference>
<dbReference type="Proteomes" id="UP000292686">
    <property type="component" value="Unassembled WGS sequence"/>
</dbReference>
<evidence type="ECO:0000313" key="5">
    <source>
        <dbReference type="Proteomes" id="UP000581087"/>
    </source>
</evidence>
<feature type="transmembrane region" description="Helical" evidence="1">
    <location>
        <begin position="39"/>
        <end position="59"/>
    </location>
</feature>
<proteinExistence type="predicted"/>
<reference evidence="3 4" key="1">
    <citation type="submission" date="2019-01" db="EMBL/GenBank/DDBJ databases">
        <title>Agromyces.</title>
        <authorList>
            <person name="Li J."/>
        </authorList>
    </citation>
    <scope>NUCLEOTIDE SEQUENCE [LARGE SCALE GENOMIC DNA]</scope>
    <source>
        <strain evidence="3 4">DSM 23870</strain>
    </source>
</reference>
<dbReference type="AlphaFoldDB" id="A0A4V1R2J8"/>
<comment type="caution">
    <text evidence="3">The sequence shown here is derived from an EMBL/GenBank/DDBJ whole genome shotgun (WGS) entry which is preliminary data.</text>
</comment>
<feature type="transmembrane region" description="Helical" evidence="1">
    <location>
        <begin position="71"/>
        <end position="93"/>
    </location>
</feature>
<dbReference type="EMBL" id="JACCBI010000001">
    <property type="protein sequence ID" value="NYD66747.1"/>
    <property type="molecule type" value="Genomic_DNA"/>
</dbReference>
<dbReference type="OrthoDB" id="5123362at2"/>
<keyword evidence="1" id="KW-0472">Membrane</keyword>
<feature type="transmembrane region" description="Helical" evidence="1">
    <location>
        <begin position="12"/>
        <end position="33"/>
    </location>
</feature>
<evidence type="ECO:0000313" key="4">
    <source>
        <dbReference type="Proteomes" id="UP000292686"/>
    </source>
</evidence>
<evidence type="ECO:0000256" key="1">
    <source>
        <dbReference type="SAM" id="Phobius"/>
    </source>
</evidence>